<comment type="caution">
    <text evidence="1">The sequence shown here is derived from an EMBL/GenBank/DDBJ whole genome shotgun (WGS) entry which is preliminary data.</text>
</comment>
<gene>
    <name evidence="1" type="ORF">NM688_g8101</name>
</gene>
<proteinExistence type="predicted"/>
<evidence type="ECO:0000313" key="1">
    <source>
        <dbReference type="EMBL" id="KAJ3527659.1"/>
    </source>
</evidence>
<dbReference type="EMBL" id="JANHOG010002073">
    <property type="protein sequence ID" value="KAJ3527659.1"/>
    <property type="molecule type" value="Genomic_DNA"/>
</dbReference>
<name>A0ACC1RXT6_9APHY</name>
<protein>
    <submittedName>
        <fullName evidence="1">Uncharacterized protein</fullName>
    </submittedName>
</protein>
<dbReference type="Proteomes" id="UP001148662">
    <property type="component" value="Unassembled WGS sequence"/>
</dbReference>
<keyword evidence="2" id="KW-1185">Reference proteome</keyword>
<evidence type="ECO:0000313" key="2">
    <source>
        <dbReference type="Proteomes" id="UP001148662"/>
    </source>
</evidence>
<accession>A0ACC1RXT6</accession>
<organism evidence="1 2">
    <name type="scientific">Phlebia brevispora</name>
    <dbReference type="NCBI Taxonomy" id="194682"/>
    <lineage>
        <taxon>Eukaryota</taxon>
        <taxon>Fungi</taxon>
        <taxon>Dikarya</taxon>
        <taxon>Basidiomycota</taxon>
        <taxon>Agaricomycotina</taxon>
        <taxon>Agaricomycetes</taxon>
        <taxon>Polyporales</taxon>
        <taxon>Meruliaceae</taxon>
        <taxon>Phlebia</taxon>
    </lineage>
</organism>
<reference evidence="1" key="1">
    <citation type="submission" date="2022-07" db="EMBL/GenBank/DDBJ databases">
        <title>Genome Sequence of Phlebia brevispora.</title>
        <authorList>
            <person name="Buettner E."/>
        </authorList>
    </citation>
    <scope>NUCLEOTIDE SEQUENCE</scope>
    <source>
        <strain evidence="1">MPL23</strain>
    </source>
</reference>
<sequence length="103" mass="11661">MSEDTTGLPSYASVAEPPTLAMYLFKFGFLFPLFWLAGVFVLLFPLQAPEGWEPTKTDTEREELLVCLRRTEIKWAKRCLVAFSALTVVVVIVTFLALFARRA</sequence>